<reference evidence="6 7" key="1">
    <citation type="submission" date="2017-04" db="EMBL/GenBank/DDBJ databases">
        <title>Draft genome of the yeast Clavispora lusitaniae type strain CBS 6936.</title>
        <authorList>
            <person name="Durrens P."/>
            <person name="Klopp C."/>
            <person name="Biteau N."/>
            <person name="Fitton-Ouhabi V."/>
            <person name="Dementhon K."/>
            <person name="Accoceberry I."/>
            <person name="Sherman D.J."/>
            <person name="Noel T."/>
        </authorList>
    </citation>
    <scope>NUCLEOTIDE SEQUENCE [LARGE SCALE GENOMIC DNA]</scope>
    <source>
        <strain evidence="6 7">CBS 6936</strain>
    </source>
</reference>
<dbReference type="KEGG" id="clus:A9F13_04g03399"/>
<dbReference type="InterPro" id="IPR047125">
    <property type="entry name" value="DCTN5"/>
</dbReference>
<keyword evidence="6" id="KW-0648">Protein biosynthesis</keyword>
<protein>
    <recommendedName>
        <fullName evidence="5">Dynactin subunit 5</fullName>
    </recommendedName>
</protein>
<dbReference type="InterPro" id="IPR011004">
    <property type="entry name" value="Trimer_LpxA-like_sf"/>
</dbReference>
<evidence type="ECO:0000313" key="7">
    <source>
        <dbReference type="Proteomes" id="UP000195602"/>
    </source>
</evidence>
<dbReference type="AlphaFoldDB" id="A0AA91T353"/>
<comment type="similarity">
    <text evidence="4">Belongs to the dynactin subunits 5/6 family. Dynactin subunit 5 subfamily.</text>
</comment>
<sequence length="177" mass="19008">MDEWIETGTGNRISRNATIAGSDRISISGNCTISKGCVLNGDVNTRSKDPSIVLGKYCFFSENTRVEPPVAKKNGDTPMHSNVVIGNYTFFGSSTVIRSAQVGNRVYVGSNCQLGDMSVVNDCCVISDGTVIPPKSVIPPYSEVSGVPGKDYEIAELNGGYRKVLETDARIRHVLGE</sequence>
<evidence type="ECO:0000313" key="6">
    <source>
        <dbReference type="EMBL" id="OVF09827.1"/>
    </source>
</evidence>
<evidence type="ECO:0000256" key="1">
    <source>
        <dbReference type="ARBA" id="ARBA00004245"/>
    </source>
</evidence>
<organism evidence="6 7">
    <name type="scientific">Clavispora lusitaniae</name>
    <name type="common">Candida lusitaniae</name>
    <dbReference type="NCBI Taxonomy" id="36911"/>
    <lineage>
        <taxon>Eukaryota</taxon>
        <taxon>Fungi</taxon>
        <taxon>Dikarya</taxon>
        <taxon>Ascomycota</taxon>
        <taxon>Saccharomycotina</taxon>
        <taxon>Pichiomycetes</taxon>
        <taxon>Metschnikowiaceae</taxon>
        <taxon>Clavispora</taxon>
    </lineage>
</organism>
<dbReference type="Gene3D" id="2.160.10.10">
    <property type="entry name" value="Hexapeptide repeat proteins"/>
    <property type="match status" value="1"/>
</dbReference>
<accession>A0AA91T353</accession>
<dbReference type="Proteomes" id="UP000195602">
    <property type="component" value="Unassembled WGS sequence"/>
</dbReference>
<evidence type="ECO:0000256" key="5">
    <source>
        <dbReference type="ARBA" id="ARBA00034865"/>
    </source>
</evidence>
<comment type="subcellular location">
    <subcellularLocation>
        <location evidence="1">Cytoplasm</location>
        <location evidence="1">Cytoskeleton</location>
    </subcellularLocation>
</comment>
<proteinExistence type="inferred from homology"/>
<gene>
    <name evidence="6" type="ORF">A9F13_04g03399</name>
</gene>
<dbReference type="EMBL" id="LYUB02000004">
    <property type="protein sequence ID" value="OVF09827.1"/>
    <property type="molecule type" value="Genomic_DNA"/>
</dbReference>
<name>A0AA91T353_CLALS</name>
<keyword evidence="6" id="KW-0396">Initiation factor</keyword>
<evidence type="ECO:0000256" key="4">
    <source>
        <dbReference type="ARBA" id="ARBA00034706"/>
    </source>
</evidence>
<dbReference type="CDD" id="cd03359">
    <property type="entry name" value="LbH_Dynactin_5"/>
    <property type="match status" value="1"/>
</dbReference>
<dbReference type="PANTHER" id="PTHR46126:SF1">
    <property type="entry name" value="DYNACTIN SUBUNIT 5"/>
    <property type="match status" value="1"/>
</dbReference>
<evidence type="ECO:0000256" key="2">
    <source>
        <dbReference type="ARBA" id="ARBA00022490"/>
    </source>
</evidence>
<dbReference type="GO" id="GO:0003743">
    <property type="term" value="F:translation initiation factor activity"/>
    <property type="evidence" value="ECO:0007669"/>
    <property type="project" value="UniProtKB-KW"/>
</dbReference>
<dbReference type="PANTHER" id="PTHR46126">
    <property type="entry name" value="DYNACTIN SUBUNIT 5"/>
    <property type="match status" value="1"/>
</dbReference>
<keyword evidence="2" id="KW-0963">Cytoplasm</keyword>
<comment type="caution">
    <text evidence="6">The sequence shown here is derived from an EMBL/GenBank/DDBJ whole genome shotgun (WGS) entry which is preliminary data.</text>
</comment>
<evidence type="ECO:0000256" key="3">
    <source>
        <dbReference type="ARBA" id="ARBA00023212"/>
    </source>
</evidence>
<dbReference type="SUPFAM" id="SSF51161">
    <property type="entry name" value="Trimeric LpxA-like enzymes"/>
    <property type="match status" value="1"/>
</dbReference>
<dbReference type="Pfam" id="PF21711">
    <property type="entry name" value="DCTN5"/>
    <property type="match status" value="1"/>
</dbReference>
<dbReference type="GO" id="GO:0005869">
    <property type="term" value="C:dynactin complex"/>
    <property type="evidence" value="ECO:0007669"/>
    <property type="project" value="TreeGrafter"/>
</dbReference>
<keyword evidence="3" id="KW-0206">Cytoskeleton</keyword>